<evidence type="ECO:0000313" key="8">
    <source>
        <dbReference type="EMBL" id="OAD52764.1"/>
    </source>
</evidence>
<evidence type="ECO:0000256" key="1">
    <source>
        <dbReference type="ARBA" id="ARBA00004123"/>
    </source>
</evidence>
<evidence type="ECO:0000256" key="4">
    <source>
        <dbReference type="ARBA" id="ARBA00040027"/>
    </source>
</evidence>
<proteinExistence type="inferred from homology"/>
<evidence type="ECO:0000256" key="3">
    <source>
        <dbReference type="ARBA" id="ARBA00023242"/>
    </source>
</evidence>
<feature type="domain" description="PPIase cyclophilin-type" evidence="7">
    <location>
        <begin position="1"/>
        <end position="66"/>
    </location>
</feature>
<dbReference type="InterPro" id="IPR002130">
    <property type="entry name" value="Cyclophilin-type_PPIase_dom"/>
</dbReference>
<evidence type="ECO:0000313" key="9">
    <source>
        <dbReference type="Proteomes" id="UP000250275"/>
    </source>
</evidence>
<dbReference type="PANTHER" id="PTHR45625">
    <property type="entry name" value="PEPTIDYL-PROLYL CIS-TRANS ISOMERASE-RELATED"/>
    <property type="match status" value="1"/>
</dbReference>
<comment type="subunit">
    <text evidence="6">Part of the activated spliceosome B/catalytic step 1 spliceosome, one of the forms of the spliceosome which has a well-formed active site but still cannot catalyze the branching reaction and is composed at least of 52 proteins, the U2, U5 and U6 snRNAs and the pre-mRNA. Recruited during early steps of activated spliceosome B maturation, it is probably one of the first proteins released from this complex as he matures to the spliceosome C complex. Component of the minor spliceosome, which splices U12-type introns.</text>
</comment>
<dbReference type="Gene3D" id="2.40.100.10">
    <property type="entry name" value="Cyclophilin-like"/>
    <property type="match status" value="1"/>
</dbReference>
<dbReference type="PROSITE" id="PS50072">
    <property type="entry name" value="CSA_PPIASE_2"/>
    <property type="match status" value="1"/>
</dbReference>
<dbReference type="GO" id="GO:0071013">
    <property type="term" value="C:catalytic step 2 spliceosome"/>
    <property type="evidence" value="ECO:0007669"/>
    <property type="project" value="TreeGrafter"/>
</dbReference>
<evidence type="ECO:0000259" key="7">
    <source>
        <dbReference type="PROSITE" id="PS50072"/>
    </source>
</evidence>
<keyword evidence="9" id="KW-1185">Reference proteome</keyword>
<dbReference type="InterPro" id="IPR044666">
    <property type="entry name" value="Cyclophilin_A-like"/>
</dbReference>
<dbReference type="InterPro" id="IPR029000">
    <property type="entry name" value="Cyclophilin-like_dom_sf"/>
</dbReference>
<organism evidence="8 9">
    <name type="scientific">Eufriesea mexicana</name>
    <dbReference type="NCBI Taxonomy" id="516756"/>
    <lineage>
        <taxon>Eukaryota</taxon>
        <taxon>Metazoa</taxon>
        <taxon>Ecdysozoa</taxon>
        <taxon>Arthropoda</taxon>
        <taxon>Hexapoda</taxon>
        <taxon>Insecta</taxon>
        <taxon>Pterygota</taxon>
        <taxon>Neoptera</taxon>
        <taxon>Endopterygota</taxon>
        <taxon>Hymenoptera</taxon>
        <taxon>Apocrita</taxon>
        <taxon>Aculeata</taxon>
        <taxon>Apoidea</taxon>
        <taxon>Anthophila</taxon>
        <taxon>Apidae</taxon>
        <taxon>Eufriesea</taxon>
    </lineage>
</organism>
<name>A0A310S5G9_9HYME</name>
<evidence type="ECO:0000256" key="5">
    <source>
        <dbReference type="ARBA" id="ARBA00042090"/>
    </source>
</evidence>
<protein>
    <recommendedName>
        <fullName evidence="4">Spliceosome-associated protein CWC27 homolog</fullName>
    </recommendedName>
    <alternativeName>
        <fullName evidence="5">Probable inactive peptidyl-prolyl cis-trans isomerase CWC27 homolog</fullName>
    </alternativeName>
</protein>
<reference evidence="8 9" key="1">
    <citation type="submission" date="2015-07" db="EMBL/GenBank/DDBJ databases">
        <title>The genome of Eufriesea mexicana.</title>
        <authorList>
            <person name="Pan H."/>
            <person name="Kapheim K."/>
        </authorList>
    </citation>
    <scope>NUCLEOTIDE SEQUENCE [LARGE SCALE GENOMIC DNA]</scope>
    <source>
        <strain evidence="8">0111107269</strain>
        <tissue evidence="8">Whole body</tissue>
    </source>
</reference>
<comment type="subcellular location">
    <subcellularLocation>
        <location evidence="1">Nucleus</location>
    </subcellularLocation>
</comment>
<keyword evidence="3" id="KW-0539">Nucleus</keyword>
<dbReference type="SUPFAM" id="SSF50891">
    <property type="entry name" value="Cyclophilin-like"/>
    <property type="match status" value="1"/>
</dbReference>
<evidence type="ECO:0000256" key="2">
    <source>
        <dbReference type="ARBA" id="ARBA00007365"/>
    </source>
</evidence>
<dbReference type="Proteomes" id="UP000250275">
    <property type="component" value="Unassembled WGS sequence"/>
</dbReference>
<gene>
    <name evidence="8" type="ORF">WN48_00300</name>
</gene>
<dbReference type="AlphaFoldDB" id="A0A310S5G9"/>
<dbReference type="EMBL" id="KQ769899">
    <property type="protein sequence ID" value="OAD52764.1"/>
    <property type="molecule type" value="Genomic_DNA"/>
</dbReference>
<dbReference type="Pfam" id="PF00160">
    <property type="entry name" value="Pro_isomerase"/>
    <property type="match status" value="1"/>
</dbReference>
<comment type="similarity">
    <text evidence="2">Belongs to the cyclophilin-type PPIase family.</text>
</comment>
<accession>A0A310S5G9</accession>
<sequence length="327" mass="35562">MANAGKDDNGSQFFFTLGSTSESQNKHAIFGKVAEGTIYNMLELEEALVDENDRSLYPPKMRKTEISNNPFSYIIPRIMVQKSEEVKDSSKTKTAAVKDFNLPLFGEEADEDEEESVILNKKFSGKGKSVHDHLIGPKLTSQPAVESLGLANKKRKEDHSSKWESDDDVKTEGIDYKERETVSLLAMKERIGNKLRDAKKQPKKIEICKMNDVEENNIWVLVTVYPSGGLGDAEQIHCPGGSSDIAGDGGTRTETTTIKNLVTVFTGAVPASSPGADKSFDLLPCPFHPHLCPCNSPSVPAPAAPLAAPAAGCQCVKQARVRPKSQG</sequence>
<dbReference type="PANTHER" id="PTHR45625:SF6">
    <property type="entry name" value="SPLICEOSOME-ASSOCIATED PROTEIN CWC27 HOMOLOG"/>
    <property type="match status" value="1"/>
</dbReference>
<evidence type="ECO:0000256" key="6">
    <source>
        <dbReference type="ARBA" id="ARBA00046368"/>
    </source>
</evidence>
<dbReference type="GO" id="GO:0003755">
    <property type="term" value="F:peptidyl-prolyl cis-trans isomerase activity"/>
    <property type="evidence" value="ECO:0007669"/>
    <property type="project" value="InterPro"/>
</dbReference>
<keyword evidence="8" id="KW-0413">Isomerase</keyword>